<comment type="caution">
    <text evidence="1">The sequence shown here is derived from an EMBL/GenBank/DDBJ whole genome shotgun (WGS) entry which is preliminary data.</text>
</comment>
<name>A0A9X4LGN9_9BURK</name>
<reference evidence="1" key="1">
    <citation type="submission" date="2019-02" db="EMBL/GenBank/DDBJ databases">
        <title>Draft genome of the type strain Pelomonas aquatica CCUG 52575T.</title>
        <authorList>
            <person name="Gomila M."/>
            <person name="Lalucat J."/>
        </authorList>
    </citation>
    <scope>NUCLEOTIDE SEQUENCE</scope>
    <source>
        <strain evidence="1">CCUG 52575</strain>
    </source>
</reference>
<dbReference type="Proteomes" id="UP001152766">
    <property type="component" value="Unassembled WGS sequence"/>
</dbReference>
<organism evidence="1 2">
    <name type="scientific">Pelomonas aquatica</name>
    <dbReference type="NCBI Taxonomy" id="431058"/>
    <lineage>
        <taxon>Bacteria</taxon>
        <taxon>Pseudomonadati</taxon>
        <taxon>Pseudomonadota</taxon>
        <taxon>Betaproteobacteria</taxon>
        <taxon>Burkholderiales</taxon>
        <taxon>Sphaerotilaceae</taxon>
        <taxon>Roseateles</taxon>
    </lineage>
</organism>
<gene>
    <name evidence="1" type="ORF">EXJ73_14175</name>
</gene>
<dbReference type="InterPro" id="IPR038765">
    <property type="entry name" value="Papain-like_cys_pep_sf"/>
</dbReference>
<dbReference type="EMBL" id="SGUG01000019">
    <property type="protein sequence ID" value="MDG0863611.1"/>
    <property type="molecule type" value="Genomic_DNA"/>
</dbReference>
<dbReference type="Gene3D" id="3.90.1720.10">
    <property type="entry name" value="endopeptidase domain like (from Nostoc punctiforme)"/>
    <property type="match status" value="1"/>
</dbReference>
<dbReference type="RefSeq" id="WP_277583827.1">
    <property type="nucleotide sequence ID" value="NZ_JBHSRN010000040.1"/>
</dbReference>
<accession>A0A9X4LGN9</accession>
<sequence>MTKPPTIQEVARNTAAADLFQQIATDEGAAKLANNLRNMPDAILQFMSKVSGVPTHQTDLHVAMMRGQDNEFMQGLEALDGWFQPGDLILMTGSQALALVQKTLYKNARSSHVAIVHADYICVDAIPGVGASNRILPEVLADAAPGWRIIRHKAVGPDDADSFLRACAFYLAQPYKILPTKESAQTFAYCSELARKVYRDIGVADTGIPDVRIIAPAHFDEIADANSNWIDVTESLRPAVEFCQKYPEILRATAKMFIDGLKLNRRRFEERTDQLAKIQAQVEAGKMSQADGQAATAQLHEIESNMNNTFWDVPRPAGVFKRSASGKA</sequence>
<evidence type="ECO:0000313" key="2">
    <source>
        <dbReference type="Proteomes" id="UP001152766"/>
    </source>
</evidence>
<dbReference type="AlphaFoldDB" id="A0A9X4LGN9"/>
<proteinExistence type="predicted"/>
<keyword evidence="2" id="KW-1185">Reference proteome</keyword>
<protein>
    <submittedName>
        <fullName evidence="1">Uncharacterized protein</fullName>
    </submittedName>
</protein>
<dbReference type="SUPFAM" id="SSF54001">
    <property type="entry name" value="Cysteine proteinases"/>
    <property type="match status" value="1"/>
</dbReference>
<evidence type="ECO:0000313" key="1">
    <source>
        <dbReference type="EMBL" id="MDG0863611.1"/>
    </source>
</evidence>